<dbReference type="WBParaSite" id="HNAJ_0000512401-mRNA-1">
    <property type="protein sequence ID" value="HNAJ_0000512401-mRNA-1"/>
    <property type="gene ID" value="HNAJ_0000512401"/>
</dbReference>
<dbReference type="AlphaFoldDB" id="A0A0R3TDI5"/>
<protein>
    <submittedName>
        <fullName evidence="1">Peptidase_M3 domain-containing protein</fullName>
    </submittedName>
</protein>
<accession>A0A0R3TDI5</accession>
<organism evidence="1">
    <name type="scientific">Rodentolepis nana</name>
    <name type="common">Dwarf tapeworm</name>
    <name type="synonym">Hymenolepis nana</name>
    <dbReference type="NCBI Taxonomy" id="102285"/>
    <lineage>
        <taxon>Eukaryota</taxon>
        <taxon>Metazoa</taxon>
        <taxon>Spiralia</taxon>
        <taxon>Lophotrochozoa</taxon>
        <taxon>Platyhelminthes</taxon>
        <taxon>Cestoda</taxon>
        <taxon>Eucestoda</taxon>
        <taxon>Cyclophyllidea</taxon>
        <taxon>Hymenolepididae</taxon>
        <taxon>Rodentolepis</taxon>
    </lineage>
</organism>
<evidence type="ECO:0000313" key="1">
    <source>
        <dbReference type="WBParaSite" id="HNAJ_0000512401-mRNA-1"/>
    </source>
</evidence>
<reference evidence="1" key="1">
    <citation type="submission" date="2017-02" db="UniProtKB">
        <authorList>
            <consortium name="WormBaseParasite"/>
        </authorList>
    </citation>
    <scope>IDENTIFICATION</scope>
</reference>
<name>A0A0R3TDI5_RODNA</name>
<sequence length="68" mass="8116">LDEMHQKASEKVDQFQLTLNPCGHIGETVYNTEKHSFVLWTRNRYRSETKFGRFRTSIHEEGHNLMVH</sequence>
<proteinExistence type="predicted"/>